<gene>
    <name evidence="6" type="ORF">RP29_19070</name>
</gene>
<keyword evidence="2" id="KW-0813">Transport</keyword>
<dbReference type="CDD" id="cd13688">
    <property type="entry name" value="PBP2_GltI_DEBP"/>
    <property type="match status" value="1"/>
</dbReference>
<comment type="caution">
    <text evidence="6">The sequence shown here is derived from an EMBL/GenBank/DDBJ whole genome shotgun (WGS) entry which is preliminary data.</text>
</comment>
<evidence type="ECO:0000256" key="4">
    <source>
        <dbReference type="SAM" id="SignalP"/>
    </source>
</evidence>
<dbReference type="GO" id="GO:0006865">
    <property type="term" value="P:amino acid transport"/>
    <property type="evidence" value="ECO:0007669"/>
    <property type="project" value="TreeGrafter"/>
</dbReference>
<keyword evidence="7" id="KW-1185">Reference proteome</keyword>
<dbReference type="AlphaFoldDB" id="A0A0D7K3S9"/>
<dbReference type="GO" id="GO:0030288">
    <property type="term" value="C:outer membrane-bounded periplasmic space"/>
    <property type="evidence" value="ECO:0007669"/>
    <property type="project" value="TreeGrafter"/>
</dbReference>
<organism evidence="6 7">
    <name type="scientific">Acidovorax temperans</name>
    <dbReference type="NCBI Taxonomy" id="80878"/>
    <lineage>
        <taxon>Bacteria</taxon>
        <taxon>Pseudomonadati</taxon>
        <taxon>Pseudomonadota</taxon>
        <taxon>Betaproteobacteria</taxon>
        <taxon>Burkholderiales</taxon>
        <taxon>Comamonadaceae</taxon>
        <taxon>Acidovorax</taxon>
    </lineage>
</organism>
<keyword evidence="3 4" id="KW-0732">Signal</keyword>
<dbReference type="GO" id="GO:0005576">
    <property type="term" value="C:extracellular region"/>
    <property type="evidence" value="ECO:0007669"/>
    <property type="project" value="TreeGrafter"/>
</dbReference>
<protein>
    <submittedName>
        <fullName evidence="6">Glutamine-binding protein</fullName>
    </submittedName>
</protein>
<dbReference type="OrthoDB" id="7240770at2"/>
<evidence type="ECO:0000259" key="5">
    <source>
        <dbReference type="SMART" id="SM00062"/>
    </source>
</evidence>
<dbReference type="InterPro" id="IPR001638">
    <property type="entry name" value="Solute-binding_3/MltF_N"/>
</dbReference>
<dbReference type="SMART" id="SM00062">
    <property type="entry name" value="PBPb"/>
    <property type="match status" value="1"/>
</dbReference>
<proteinExistence type="inferred from homology"/>
<evidence type="ECO:0000256" key="2">
    <source>
        <dbReference type="ARBA" id="ARBA00022448"/>
    </source>
</evidence>
<dbReference type="STRING" id="80878.RP29_19070"/>
<dbReference type="SUPFAM" id="SSF53850">
    <property type="entry name" value="Periplasmic binding protein-like II"/>
    <property type="match status" value="1"/>
</dbReference>
<dbReference type="Proteomes" id="UP000032566">
    <property type="component" value="Unassembled WGS sequence"/>
</dbReference>
<dbReference type="Gene3D" id="3.40.190.10">
    <property type="entry name" value="Periplasmic binding protein-like II"/>
    <property type="match status" value="2"/>
</dbReference>
<sequence length="298" mass="33361">MSTPSKLRQWALMAALSLATVPALAQDTISRIASSGELRLGHREKSLPFSYKDSASGKVQGYTVDICLQIFEEIKKELKRPDLRVNYLLVDGKNRITDVKNNVVDLECGGTANTAARQKEISFSHHIFVASSAFLVRKSSNIKTLDDLQGKKIAVQGKTTNENLLRANERTFNRKFNYVLVESTLDAVNALAKGEADAAFADDAGIWIPLTRLGKSMDDYHFLEKRLSVEPYSIGLRKDGPKFKELVDRVTRRMIQNGEMAALYKKWFSSEQGTLPISIFMKEALRRPSDIGVEQIAF</sequence>
<dbReference type="EMBL" id="JXYQ01000082">
    <property type="protein sequence ID" value="KJA08960.1"/>
    <property type="molecule type" value="Genomic_DNA"/>
</dbReference>
<dbReference type="PATRIC" id="fig|80878.5.peg.4053"/>
<dbReference type="Pfam" id="PF00497">
    <property type="entry name" value="SBP_bac_3"/>
    <property type="match status" value="1"/>
</dbReference>
<dbReference type="InterPro" id="IPR051455">
    <property type="entry name" value="Bact_solute-bind_prot3"/>
</dbReference>
<comment type="similarity">
    <text evidence="1">Belongs to the bacterial solute-binding protein 3 family.</text>
</comment>
<evidence type="ECO:0000313" key="6">
    <source>
        <dbReference type="EMBL" id="KJA08960.1"/>
    </source>
</evidence>
<accession>A0A0D7K3S9</accession>
<dbReference type="PANTHER" id="PTHR30085">
    <property type="entry name" value="AMINO ACID ABC TRANSPORTER PERMEASE"/>
    <property type="match status" value="1"/>
</dbReference>
<name>A0A0D7K3S9_9BURK</name>
<feature type="signal peptide" evidence="4">
    <location>
        <begin position="1"/>
        <end position="25"/>
    </location>
</feature>
<evidence type="ECO:0000313" key="7">
    <source>
        <dbReference type="Proteomes" id="UP000032566"/>
    </source>
</evidence>
<evidence type="ECO:0000256" key="3">
    <source>
        <dbReference type="ARBA" id="ARBA00022729"/>
    </source>
</evidence>
<feature type="chain" id="PRO_5002320352" evidence="4">
    <location>
        <begin position="26"/>
        <end position="298"/>
    </location>
</feature>
<dbReference type="RefSeq" id="WP_044402518.1">
    <property type="nucleotide sequence ID" value="NZ_JAFMZA010000043.1"/>
</dbReference>
<evidence type="ECO:0000256" key="1">
    <source>
        <dbReference type="ARBA" id="ARBA00010333"/>
    </source>
</evidence>
<feature type="domain" description="Solute-binding protein family 3/N-terminal" evidence="5">
    <location>
        <begin position="37"/>
        <end position="271"/>
    </location>
</feature>
<dbReference type="PANTHER" id="PTHR30085:SF2">
    <property type="entry name" value="GLUTAMATE_ASPARTATE IMPORT SOLUTE-BINDING PROTEIN"/>
    <property type="match status" value="1"/>
</dbReference>
<reference evidence="6 7" key="1">
    <citation type="submission" date="2014-12" db="EMBL/GenBank/DDBJ databases">
        <title>Isolation of bacteria from lake water.</title>
        <authorList>
            <person name="Sheng K.-Y."/>
            <person name="Chin P.-S."/>
            <person name="Chan K.-G."/>
            <person name="Tan G.S."/>
        </authorList>
    </citation>
    <scope>NUCLEOTIDE SEQUENCE [LARGE SCALE GENOMIC DNA]</scope>
    <source>
        <strain evidence="6 7">KY4</strain>
    </source>
</reference>